<organism evidence="1 2">
    <name type="scientific">Symbiodinium microadriaticum</name>
    <name type="common">Dinoflagellate</name>
    <name type="synonym">Zooxanthella microadriatica</name>
    <dbReference type="NCBI Taxonomy" id="2951"/>
    <lineage>
        <taxon>Eukaryota</taxon>
        <taxon>Sar</taxon>
        <taxon>Alveolata</taxon>
        <taxon>Dinophyceae</taxon>
        <taxon>Suessiales</taxon>
        <taxon>Symbiodiniaceae</taxon>
        <taxon>Symbiodinium</taxon>
    </lineage>
</organism>
<name>A0A1Q9EFC8_SYMMI</name>
<evidence type="ECO:0000313" key="1">
    <source>
        <dbReference type="EMBL" id="OLQ06135.1"/>
    </source>
</evidence>
<reference evidence="1 2" key="1">
    <citation type="submission" date="2016-02" db="EMBL/GenBank/DDBJ databases">
        <title>Genome analysis of coral dinoflagellate symbionts highlights evolutionary adaptations to a symbiotic lifestyle.</title>
        <authorList>
            <person name="Aranda M."/>
            <person name="Li Y."/>
            <person name="Liew Y.J."/>
            <person name="Baumgarten S."/>
            <person name="Simakov O."/>
            <person name="Wilson M."/>
            <person name="Piel J."/>
            <person name="Ashoor H."/>
            <person name="Bougouffa S."/>
            <person name="Bajic V.B."/>
            <person name="Ryu T."/>
            <person name="Ravasi T."/>
            <person name="Bayer T."/>
            <person name="Micklem G."/>
            <person name="Kim H."/>
            <person name="Bhak J."/>
            <person name="Lajeunesse T.C."/>
            <person name="Voolstra C.R."/>
        </authorList>
    </citation>
    <scope>NUCLEOTIDE SEQUENCE [LARGE SCALE GENOMIC DNA]</scope>
    <source>
        <strain evidence="1 2">CCMP2467</strain>
    </source>
</reference>
<dbReference type="Proteomes" id="UP000186817">
    <property type="component" value="Unassembled WGS sequence"/>
</dbReference>
<protein>
    <submittedName>
        <fullName evidence="1">Uncharacterized protein</fullName>
    </submittedName>
</protein>
<comment type="caution">
    <text evidence="1">The sequence shown here is derived from an EMBL/GenBank/DDBJ whole genome shotgun (WGS) entry which is preliminary data.</text>
</comment>
<sequence length="605" mass="66090">MLAQELPITAALDLQDRSTEPRWWKSRRKEEEYRKEEEEGGEELKQLLPSLSSLDLMLGPGDTLMVTAPVSFDFAVPVPARASKALVRTLHSLLGSCIWAPSLAHAVQALVCAHMGDGPQRTSVRVRLWSGGQLRSTGAELVALPQLDTETRQEVMTGSSPPALSTNCASEGQKLNSQPCKLFLFTADSRIRRAPLQTAVAPRFSVGDIQIIFRPRQSAQALSLDSRPWHPVNSCMHLLIVQLQEDPGLGIDLSSADLEVTDGPQLIKEVLLLRPAVSRLALAADFAAGRLFGLRLRNVKNPEARCQSAVSPGMTAMFFFDMEPCGKHVLNTLVDEIVFKQAQSDFTVQGARKRSLDAQVILTTEAAAGAAVAAAAGGQACVPTAERLDWTTQGRDEIAVGSKHLRCFACLPRVAWGDVRSEELEVFTGESHILAVSLNLFRKDGSKGLLQILPNSPFLESSFFDFPDTEADVGQRFLIFAPAPECSIPWLENTIPLAMCATATLRCSGSGRSFRCSARSPLCGVAPRPRRFAWCTALRLLRRLLSAGSLRVASLQEVERCLADAIRVLRQQAKARSCWRPLCASKRSSGVCGTRLSRKLHPMHL</sequence>
<gene>
    <name evidence="1" type="ORF">AK812_SmicGene10591</name>
</gene>
<dbReference type="OrthoDB" id="441572at2759"/>
<proteinExistence type="predicted"/>
<dbReference type="AlphaFoldDB" id="A0A1Q9EFC8"/>
<keyword evidence="2" id="KW-1185">Reference proteome</keyword>
<dbReference type="EMBL" id="LSRX01000166">
    <property type="protein sequence ID" value="OLQ06135.1"/>
    <property type="molecule type" value="Genomic_DNA"/>
</dbReference>
<accession>A0A1Q9EFC8</accession>
<evidence type="ECO:0000313" key="2">
    <source>
        <dbReference type="Proteomes" id="UP000186817"/>
    </source>
</evidence>